<name>D4TXT4_9ACTO</name>
<reference evidence="1 2" key="1">
    <citation type="submission" date="2009-10" db="EMBL/GenBank/DDBJ databases">
        <authorList>
            <person name="Weinstock G."/>
            <person name="Sodergren E."/>
            <person name="Clifton S."/>
            <person name="Fulton L."/>
            <person name="Fulton B."/>
            <person name="Courtney L."/>
            <person name="Fronick C."/>
            <person name="Harrison M."/>
            <person name="Strong C."/>
            <person name="Farmer C."/>
            <person name="Delahaunty K."/>
            <person name="Markovic C."/>
            <person name="Hall O."/>
            <person name="Minx P."/>
            <person name="Tomlinson C."/>
            <person name="Mitreva M."/>
            <person name="Nelson J."/>
            <person name="Hou S."/>
            <person name="Wollam A."/>
            <person name="Pepin K.H."/>
            <person name="Johnson M."/>
            <person name="Bhonagiri V."/>
            <person name="Nash W.E."/>
            <person name="Warren W."/>
            <person name="Chinwalla A."/>
            <person name="Mardis E.R."/>
            <person name="Wilson R.K."/>
        </authorList>
    </citation>
    <scope>NUCLEOTIDE SEQUENCE [LARGE SCALE GENOMIC DNA]</scope>
    <source>
        <strain evidence="1 2">F0309</strain>
    </source>
</reference>
<dbReference type="EMBL" id="ACYT02000019">
    <property type="protein sequence ID" value="EFF80249.1"/>
    <property type="molecule type" value="Genomic_DNA"/>
</dbReference>
<dbReference type="Proteomes" id="UP000003150">
    <property type="component" value="Unassembled WGS sequence"/>
</dbReference>
<accession>D4TXT4</accession>
<proteinExistence type="predicted"/>
<comment type="caution">
    <text evidence="1">The sequence shown here is derived from an EMBL/GenBank/DDBJ whole genome shotgun (WGS) entry which is preliminary data.</text>
</comment>
<organism evidence="1 2">
    <name type="scientific">Schaalia odontolytica F0309</name>
    <dbReference type="NCBI Taxonomy" id="649742"/>
    <lineage>
        <taxon>Bacteria</taxon>
        <taxon>Bacillati</taxon>
        <taxon>Actinomycetota</taxon>
        <taxon>Actinomycetes</taxon>
        <taxon>Actinomycetales</taxon>
        <taxon>Actinomycetaceae</taxon>
        <taxon>Schaalia</taxon>
    </lineage>
</organism>
<evidence type="ECO:0000313" key="1">
    <source>
        <dbReference type="EMBL" id="EFF80249.1"/>
    </source>
</evidence>
<gene>
    <name evidence="1" type="ORF">HMPREF0970_00753</name>
</gene>
<protein>
    <submittedName>
        <fullName evidence="1">Uncharacterized protein</fullName>
    </submittedName>
</protein>
<dbReference type="HOGENOM" id="CLU_3075891_0_0_11"/>
<evidence type="ECO:0000313" key="2">
    <source>
        <dbReference type="Proteomes" id="UP000003150"/>
    </source>
</evidence>
<dbReference type="AlphaFoldDB" id="D4TXT4"/>
<sequence>MGHGEHGAEFDQCAGDTGVIAQVLQCCARISAPRSWSISLAGGSPSVGHRHL</sequence>